<organism evidence="9 10">
    <name type="scientific">Stegodyphus mimosarum</name>
    <name type="common">African social velvet spider</name>
    <dbReference type="NCBI Taxonomy" id="407821"/>
    <lineage>
        <taxon>Eukaryota</taxon>
        <taxon>Metazoa</taxon>
        <taxon>Ecdysozoa</taxon>
        <taxon>Arthropoda</taxon>
        <taxon>Chelicerata</taxon>
        <taxon>Arachnida</taxon>
        <taxon>Araneae</taxon>
        <taxon>Araneomorphae</taxon>
        <taxon>Entelegynae</taxon>
        <taxon>Eresoidea</taxon>
        <taxon>Eresidae</taxon>
        <taxon>Stegodyphus</taxon>
    </lineage>
</organism>
<protein>
    <submittedName>
        <fullName evidence="9">GPI mannosyltransferase 4</fullName>
    </submittedName>
</protein>
<dbReference type="Pfam" id="PF03901">
    <property type="entry name" value="Glyco_transf_22"/>
    <property type="match status" value="1"/>
</dbReference>
<evidence type="ECO:0000256" key="7">
    <source>
        <dbReference type="ARBA" id="ARBA00023136"/>
    </source>
</evidence>
<feature type="transmembrane region" description="Helical" evidence="8">
    <location>
        <begin position="33"/>
        <end position="51"/>
    </location>
</feature>
<keyword evidence="7 8" id="KW-0472">Membrane</keyword>
<feature type="transmembrane region" description="Helical" evidence="8">
    <location>
        <begin position="72"/>
        <end position="98"/>
    </location>
</feature>
<keyword evidence="6 8" id="KW-1133">Transmembrane helix</keyword>
<dbReference type="AlphaFoldDB" id="A0A087TRS6"/>
<evidence type="ECO:0000313" key="10">
    <source>
        <dbReference type="Proteomes" id="UP000054359"/>
    </source>
</evidence>
<dbReference type="STRING" id="407821.A0A087TRS6"/>
<evidence type="ECO:0000313" key="9">
    <source>
        <dbReference type="EMBL" id="KFM67815.1"/>
    </source>
</evidence>
<dbReference type="OrthoDB" id="10066429at2759"/>
<dbReference type="GO" id="GO:0016757">
    <property type="term" value="F:glycosyltransferase activity"/>
    <property type="evidence" value="ECO:0007669"/>
    <property type="project" value="UniProtKB-KW"/>
</dbReference>
<keyword evidence="2 9" id="KW-0328">Glycosyltransferase</keyword>
<keyword evidence="4 8" id="KW-0812">Transmembrane</keyword>
<evidence type="ECO:0000256" key="1">
    <source>
        <dbReference type="ARBA" id="ARBA00004477"/>
    </source>
</evidence>
<evidence type="ECO:0000256" key="3">
    <source>
        <dbReference type="ARBA" id="ARBA00022679"/>
    </source>
</evidence>
<feature type="non-terminal residue" evidence="9">
    <location>
        <position position="100"/>
    </location>
</feature>
<proteinExistence type="predicted"/>
<accession>A0A087TRS6</accession>
<keyword evidence="3 9" id="KW-0808">Transferase</keyword>
<dbReference type="GO" id="GO:0005789">
    <property type="term" value="C:endoplasmic reticulum membrane"/>
    <property type="evidence" value="ECO:0007669"/>
    <property type="project" value="UniProtKB-SubCell"/>
</dbReference>
<keyword evidence="5" id="KW-0256">Endoplasmic reticulum</keyword>
<dbReference type="EMBL" id="KK116440">
    <property type="protein sequence ID" value="KFM67815.1"/>
    <property type="molecule type" value="Genomic_DNA"/>
</dbReference>
<gene>
    <name evidence="9" type="ORF">X975_16415</name>
</gene>
<feature type="transmembrane region" description="Helical" evidence="8">
    <location>
        <begin position="9"/>
        <end position="27"/>
    </location>
</feature>
<evidence type="ECO:0000256" key="8">
    <source>
        <dbReference type="SAM" id="Phobius"/>
    </source>
</evidence>
<evidence type="ECO:0000256" key="2">
    <source>
        <dbReference type="ARBA" id="ARBA00022676"/>
    </source>
</evidence>
<reference evidence="9 10" key="1">
    <citation type="submission" date="2013-11" db="EMBL/GenBank/DDBJ databases">
        <title>Genome sequencing of Stegodyphus mimosarum.</title>
        <authorList>
            <person name="Bechsgaard J."/>
        </authorList>
    </citation>
    <scope>NUCLEOTIDE SEQUENCE [LARGE SCALE GENOMIC DNA]</scope>
</reference>
<evidence type="ECO:0000256" key="6">
    <source>
        <dbReference type="ARBA" id="ARBA00022989"/>
    </source>
</evidence>
<sequence>MMKKSYEPCLTLFASSYVTIIYFTRTFSNSLEAVFFTLTIYIICKLLYSYGANDAKSCFLHIRRLYYESYSLGIIFGVGFFNRPTFVCYTLLPLAVWLHT</sequence>
<evidence type="ECO:0000256" key="5">
    <source>
        <dbReference type="ARBA" id="ARBA00022824"/>
    </source>
</evidence>
<dbReference type="Proteomes" id="UP000054359">
    <property type="component" value="Unassembled WGS sequence"/>
</dbReference>
<keyword evidence="10" id="KW-1185">Reference proteome</keyword>
<comment type="subcellular location">
    <subcellularLocation>
        <location evidence="1">Endoplasmic reticulum membrane</location>
        <topology evidence="1">Multi-pass membrane protein</topology>
    </subcellularLocation>
</comment>
<name>A0A087TRS6_STEMI</name>
<dbReference type="InterPro" id="IPR005599">
    <property type="entry name" value="GPI_mannosylTrfase"/>
</dbReference>
<evidence type="ECO:0000256" key="4">
    <source>
        <dbReference type="ARBA" id="ARBA00022692"/>
    </source>
</evidence>